<dbReference type="Proteomes" id="UP000325113">
    <property type="component" value="Unassembled WGS sequence"/>
</dbReference>
<proteinExistence type="predicted"/>
<dbReference type="SUPFAM" id="SSF109604">
    <property type="entry name" value="HD-domain/PDEase-like"/>
    <property type="match status" value="1"/>
</dbReference>
<dbReference type="Proteomes" id="UP000324907">
    <property type="component" value="Unassembled WGS sequence"/>
</dbReference>
<dbReference type="SMART" id="SM00471">
    <property type="entry name" value="HDc"/>
    <property type="match status" value="1"/>
</dbReference>
<dbReference type="InterPro" id="IPR003607">
    <property type="entry name" value="HD/PDEase_dom"/>
</dbReference>
<dbReference type="CDD" id="cd00077">
    <property type="entry name" value="HDc"/>
    <property type="match status" value="1"/>
</dbReference>
<feature type="domain" description="HD/PDEase" evidence="2">
    <location>
        <begin position="55"/>
        <end position="314"/>
    </location>
</feature>
<dbReference type="GO" id="GO:0005634">
    <property type="term" value="C:nucleus"/>
    <property type="evidence" value="ECO:0007669"/>
    <property type="project" value="TreeGrafter"/>
</dbReference>
<evidence type="ECO:0000313" key="5">
    <source>
        <dbReference type="Proteomes" id="UP000324907"/>
    </source>
</evidence>
<dbReference type="GO" id="GO:0006203">
    <property type="term" value="P:dGTP catabolic process"/>
    <property type="evidence" value="ECO:0007669"/>
    <property type="project" value="TreeGrafter"/>
</dbReference>
<evidence type="ECO:0000313" key="3">
    <source>
        <dbReference type="EMBL" id="KAA0166445.1"/>
    </source>
</evidence>
<evidence type="ECO:0000259" key="2">
    <source>
        <dbReference type="SMART" id="SM00471"/>
    </source>
</evidence>
<evidence type="ECO:0000256" key="1">
    <source>
        <dbReference type="SAM" id="MobiDB-lite"/>
    </source>
</evidence>
<dbReference type="EMBL" id="VLTM01000002">
    <property type="protein sequence ID" value="KAA0168475.1"/>
    <property type="molecule type" value="Genomic_DNA"/>
</dbReference>
<evidence type="ECO:0000313" key="4">
    <source>
        <dbReference type="EMBL" id="KAA0168475.1"/>
    </source>
</evidence>
<feature type="compositionally biased region" description="Low complexity" evidence="1">
    <location>
        <begin position="533"/>
        <end position="542"/>
    </location>
</feature>
<dbReference type="PANTHER" id="PTHR11373:SF4">
    <property type="entry name" value="DEOXYNUCLEOSIDE TRIPHOSPHATE TRIPHOSPHOHYDROLASE SAMHD1"/>
    <property type="match status" value="1"/>
</dbReference>
<dbReference type="Gene3D" id="3.30.70.2760">
    <property type="match status" value="1"/>
</dbReference>
<dbReference type="InterPro" id="IPR006674">
    <property type="entry name" value="HD_domain"/>
</dbReference>
<feature type="compositionally biased region" description="Basic and acidic residues" evidence="1">
    <location>
        <begin position="599"/>
        <end position="609"/>
    </location>
</feature>
<sequence length="620" mass="68266">MEQARPRRKPKLFNDAVHGHIPLEPLCVEIVDTPEFQRLRDLKQLGGCYLVFPTASHNRFEHSLGVCYLSGRMIDHLADSQPELKITDEERLCVRIAGLCHDLGHGPLSHAFESTFLPAARARRAAREAAAGVGSSGSAAAWKHEWASVRMLEHLVRKNGLLASFRENGLTERSLHLIQELILGDEEEAPPEFEFKSLGRRFLYDIVANKANGIDTDKGDYFMRDAQMLGMRVGYDWGRMLKFARVADFEGAQRICFQEKEAWQLYELFHSRYTLHKRAYQHRVGKAAETMLVEALVLADDFLTLPGAGGTRCRVSDCVEDMEAYAHLSDSVFALIETSDKPEMRPAQELIGRVKRRQLYPFVGQIVLPPPKTWLFDVTPRGRVDAVKVASELVAFMNATLEGQSVSTDAIVVDALRLNYGQGASNPMENVGFISRKDESSEVAGALPVAFRIAKDHVSALLPNHFEENTLRVFCKDDAPKVRAAALAAFQRWCARYVPSTGRSPPASSSAHADSGRLEGTSTGCRSVPLGDPAAAAAGPAAKCTGSPERRMSAPCTPANPGSAPATAHASIHRGNSSCRMSPIFEDSEPESPARASKRPREGKDESARRRPAMFSFSQA</sequence>
<dbReference type="Pfam" id="PF01966">
    <property type="entry name" value="HD"/>
    <property type="match status" value="1"/>
</dbReference>
<evidence type="ECO:0000313" key="6">
    <source>
        <dbReference type="Proteomes" id="UP000325113"/>
    </source>
</evidence>
<name>A0A5A8DLY2_CAFRO</name>
<dbReference type="PANTHER" id="PTHR11373">
    <property type="entry name" value="DEOXYNUCLEOSIDE TRIPHOSPHATE TRIPHOSPHOHYDROLASE"/>
    <property type="match status" value="1"/>
</dbReference>
<gene>
    <name evidence="3" type="ORF">FNF28_03086</name>
    <name evidence="4" type="ORF">FNF31_00357</name>
</gene>
<dbReference type="Gene3D" id="1.10.3210.10">
    <property type="entry name" value="Hypothetical protein af1432"/>
    <property type="match status" value="1"/>
</dbReference>
<dbReference type="AlphaFoldDB" id="A0A5A8DLY2"/>
<accession>A0A5A8DLY2</accession>
<dbReference type="EMBL" id="VLTL01000039">
    <property type="protein sequence ID" value="KAA0166445.1"/>
    <property type="molecule type" value="Genomic_DNA"/>
</dbReference>
<protein>
    <recommendedName>
        <fullName evidence="2">HD/PDEase domain-containing protein</fullName>
    </recommendedName>
</protein>
<comment type="caution">
    <text evidence="3">The sequence shown here is derived from an EMBL/GenBank/DDBJ whole genome shotgun (WGS) entry which is preliminary data.</text>
</comment>
<reference evidence="5 6" key="1">
    <citation type="submission" date="2019-07" db="EMBL/GenBank/DDBJ databases">
        <title>Genomes of Cafeteria roenbergensis.</title>
        <authorList>
            <person name="Fischer M.G."/>
            <person name="Hackl T."/>
            <person name="Roman M."/>
        </authorList>
    </citation>
    <scope>NUCLEOTIDE SEQUENCE [LARGE SCALE GENOMIC DNA]</scope>
    <source>
        <strain evidence="4 6">Cflag</strain>
        <strain evidence="3 5">RCC970-E3</strain>
    </source>
</reference>
<dbReference type="GO" id="GO:0008832">
    <property type="term" value="F:dGTPase activity"/>
    <property type="evidence" value="ECO:0007669"/>
    <property type="project" value="TreeGrafter"/>
</dbReference>
<organism evidence="3 5">
    <name type="scientific">Cafeteria roenbergensis</name>
    <name type="common">Marine flagellate</name>
    <dbReference type="NCBI Taxonomy" id="33653"/>
    <lineage>
        <taxon>Eukaryota</taxon>
        <taxon>Sar</taxon>
        <taxon>Stramenopiles</taxon>
        <taxon>Bigyra</taxon>
        <taxon>Opalozoa</taxon>
        <taxon>Bicosoecida</taxon>
        <taxon>Cafeteriaceae</taxon>
        <taxon>Cafeteria</taxon>
    </lineage>
</organism>
<dbReference type="InterPro" id="IPR050135">
    <property type="entry name" value="dGTPase-like"/>
</dbReference>
<feature type="region of interest" description="Disordered" evidence="1">
    <location>
        <begin position="500"/>
        <end position="620"/>
    </location>
</feature>